<feature type="non-terminal residue" evidence="5">
    <location>
        <position position="1"/>
    </location>
</feature>
<gene>
    <name evidence="5" type="primary">Cmc2</name>
    <name evidence="5" type="ORF">HORVUL_R04833</name>
</gene>
<dbReference type="Pfam" id="PF08583">
    <property type="entry name" value="Cmc1"/>
    <property type="match status" value="1"/>
</dbReference>
<dbReference type="InterPro" id="IPR013892">
    <property type="entry name" value="Cyt_c_biogenesis_Cmc1-like"/>
</dbReference>
<proteinExistence type="inferred from homology"/>
<name>A0A7L3M3I8_9PASS</name>
<reference evidence="5 6" key="1">
    <citation type="submission" date="2019-09" db="EMBL/GenBank/DDBJ databases">
        <title>Bird 10,000 Genomes (B10K) Project - Family phase.</title>
        <authorList>
            <person name="Zhang G."/>
        </authorList>
    </citation>
    <scope>NUCLEOTIDE SEQUENCE [LARGE SCALE GENOMIC DNA]</scope>
    <source>
        <strain evidence="5">B10K-DU-029-69</strain>
        <tissue evidence="5">Muscle</tissue>
    </source>
</reference>
<dbReference type="GO" id="GO:0005739">
    <property type="term" value="C:mitochondrion"/>
    <property type="evidence" value="ECO:0007669"/>
    <property type="project" value="UniProtKB-SubCell"/>
</dbReference>
<organism evidence="5 6">
    <name type="scientific">Horornis vulcanius</name>
    <dbReference type="NCBI Taxonomy" id="2585811"/>
    <lineage>
        <taxon>Eukaryota</taxon>
        <taxon>Metazoa</taxon>
        <taxon>Chordata</taxon>
        <taxon>Craniata</taxon>
        <taxon>Vertebrata</taxon>
        <taxon>Euteleostomi</taxon>
        <taxon>Archelosauria</taxon>
        <taxon>Archosauria</taxon>
        <taxon>Dinosauria</taxon>
        <taxon>Saurischia</taxon>
        <taxon>Theropoda</taxon>
        <taxon>Coelurosauria</taxon>
        <taxon>Aves</taxon>
        <taxon>Neognathae</taxon>
        <taxon>Neoaves</taxon>
        <taxon>Telluraves</taxon>
        <taxon>Australaves</taxon>
        <taxon>Passeriformes</taxon>
        <taxon>Sylvioidea</taxon>
        <taxon>Scotocercidae</taxon>
        <taxon>Horornis</taxon>
    </lineage>
</organism>
<keyword evidence="6" id="KW-1185">Reference proteome</keyword>
<sequence>QHNVLKFFGHCNDIDREMRKCLKKEYEENRRRNREKRQRIINAHKASEK</sequence>
<comment type="caution">
    <text evidence="5">The sequence shown here is derived from an EMBL/GenBank/DDBJ whole genome shotgun (WGS) entry which is preliminary data.</text>
</comment>
<evidence type="ECO:0000256" key="1">
    <source>
        <dbReference type="ARBA" id="ARBA00007347"/>
    </source>
</evidence>
<evidence type="ECO:0000313" key="6">
    <source>
        <dbReference type="Proteomes" id="UP000558460"/>
    </source>
</evidence>
<feature type="region of interest" description="Disordered" evidence="4">
    <location>
        <begin position="28"/>
        <end position="49"/>
    </location>
</feature>
<keyword evidence="3" id="KW-0496">Mitochondrion</keyword>
<dbReference type="EMBL" id="VZUA01015339">
    <property type="protein sequence ID" value="NXU60994.1"/>
    <property type="molecule type" value="Genomic_DNA"/>
</dbReference>
<dbReference type="Proteomes" id="UP000558460">
    <property type="component" value="Unassembled WGS sequence"/>
</dbReference>
<evidence type="ECO:0000256" key="2">
    <source>
        <dbReference type="ARBA" id="ARBA00023157"/>
    </source>
</evidence>
<accession>A0A7L3M3I8</accession>
<feature type="non-terminal residue" evidence="5">
    <location>
        <position position="49"/>
    </location>
</feature>
<evidence type="ECO:0000256" key="4">
    <source>
        <dbReference type="SAM" id="MobiDB-lite"/>
    </source>
</evidence>
<evidence type="ECO:0000313" key="5">
    <source>
        <dbReference type="EMBL" id="NXU60994.1"/>
    </source>
</evidence>
<protein>
    <recommendedName>
        <fullName evidence="3">COX assembly mitochondrial protein</fullName>
    </recommendedName>
</protein>
<evidence type="ECO:0000256" key="3">
    <source>
        <dbReference type="RuleBase" id="RU364104"/>
    </source>
</evidence>
<dbReference type="AlphaFoldDB" id="A0A7L3M3I8"/>
<comment type="similarity">
    <text evidence="1 3">Belongs to the CMC family.</text>
</comment>
<keyword evidence="2" id="KW-1015">Disulfide bond</keyword>
<comment type="subcellular location">
    <subcellularLocation>
        <location evidence="3">Mitochondrion</location>
    </subcellularLocation>
</comment>